<keyword evidence="2" id="KW-0442">Lipid degradation</keyword>
<dbReference type="InterPro" id="IPR050301">
    <property type="entry name" value="NTE"/>
</dbReference>
<organism evidence="6 7">
    <name type="scientific">Pichia kluyveri</name>
    <name type="common">Yeast</name>
    <dbReference type="NCBI Taxonomy" id="36015"/>
    <lineage>
        <taxon>Eukaryota</taxon>
        <taxon>Fungi</taxon>
        <taxon>Dikarya</taxon>
        <taxon>Ascomycota</taxon>
        <taxon>Saccharomycotina</taxon>
        <taxon>Pichiomycetes</taxon>
        <taxon>Pichiales</taxon>
        <taxon>Pichiaceae</taxon>
        <taxon>Pichia</taxon>
    </lineage>
</organism>
<comment type="caution">
    <text evidence="6">The sequence shown here is derived from an EMBL/GenBank/DDBJ whole genome shotgun (WGS) entry which is preliminary data.</text>
</comment>
<comment type="caution">
    <text evidence="4">Lacks conserved residue(s) required for the propagation of feature annotation.</text>
</comment>
<keyword evidence="1" id="KW-0378">Hydrolase</keyword>
<feature type="domain" description="PNPLA" evidence="5">
    <location>
        <begin position="173"/>
        <end position="349"/>
    </location>
</feature>
<dbReference type="Pfam" id="PF11815">
    <property type="entry name" value="DUF3336"/>
    <property type="match status" value="1"/>
</dbReference>
<evidence type="ECO:0000256" key="2">
    <source>
        <dbReference type="ARBA" id="ARBA00022963"/>
    </source>
</evidence>
<dbReference type="Gene3D" id="3.40.1090.10">
    <property type="entry name" value="Cytosolic phospholipase A2 catalytic domain"/>
    <property type="match status" value="1"/>
</dbReference>
<protein>
    <submittedName>
        <fullName evidence="6">Bifunctional triglyceride lipase/lysophosphatidylethanolamine acyltransferase</fullName>
    </submittedName>
</protein>
<dbReference type="GO" id="GO:0004806">
    <property type="term" value="F:triacylglycerol lipase activity"/>
    <property type="evidence" value="ECO:0007669"/>
    <property type="project" value="InterPro"/>
</dbReference>
<keyword evidence="7" id="KW-1185">Reference proteome</keyword>
<dbReference type="PANTHER" id="PTHR14226">
    <property type="entry name" value="NEUROPATHY TARGET ESTERASE/SWISS CHEESE D.MELANOGASTER"/>
    <property type="match status" value="1"/>
</dbReference>
<evidence type="ECO:0000256" key="1">
    <source>
        <dbReference type="ARBA" id="ARBA00022801"/>
    </source>
</evidence>
<dbReference type="InterPro" id="IPR021771">
    <property type="entry name" value="Triacylglycerol_lipase_N"/>
</dbReference>
<dbReference type="GO" id="GO:0016042">
    <property type="term" value="P:lipid catabolic process"/>
    <property type="evidence" value="ECO:0007669"/>
    <property type="project" value="UniProtKB-KW"/>
</dbReference>
<dbReference type="InterPro" id="IPR016035">
    <property type="entry name" value="Acyl_Trfase/lysoPLipase"/>
</dbReference>
<dbReference type="AlphaFoldDB" id="A0AAV5R1Y7"/>
<proteinExistence type="predicted"/>
<dbReference type="InterPro" id="IPR002641">
    <property type="entry name" value="PNPLA_dom"/>
</dbReference>
<evidence type="ECO:0000256" key="3">
    <source>
        <dbReference type="ARBA" id="ARBA00023098"/>
    </source>
</evidence>
<evidence type="ECO:0000313" key="6">
    <source>
        <dbReference type="EMBL" id="GMM45558.1"/>
    </source>
</evidence>
<sequence length="539" mass="62683">MQYTPLPLLKLLLLLIDVLTFWIRTIIKRFRYSRERILLNQINNSTSWSEFSHSAFQLDNVLHYDVWKDNLVSGKYDYRLIQERLHDLQNSRTDNNLPKLLSLLRAGMLRNFGGISNKRLYNRTYIGTKRLIEQYNKEISNCLEWIDNNDEINNQIKLDFYHDAKTTLGSTAICLHGGSLFGLCHIGVIKALINEDLLPNVIVGSGVGSAIGALICCLSKTQVFEILNDVNQAMQDEGFTLNNKNQKSNNGDETEIYLQWIDNIKRGLTIELKLFIKFILSKIGKITFKEAYRTSGKSFNILVYPNSNKIPTLLNFLSTPYITIESAIYCSLGNGILDDLENEPIGDSYNNIYQLMIKYNDEITEFSTVECTFKPPYQVGGDSVELKNSPYDRITELFNVNHFIVSISRPYLAPFLNGDWRITYKKNTLLKKLSHLINIEFKHRIRMMSRVGILSSLMKWLLVDEKSMLLDTNYIPIIPVGNSWFIWDIFNLFMQNHSVMDYWIKCGERSVWGIHSLLETRVRTEKLLEEYYEKYRKIN</sequence>
<dbReference type="GO" id="GO:0016746">
    <property type="term" value="F:acyltransferase activity"/>
    <property type="evidence" value="ECO:0007669"/>
    <property type="project" value="UniProtKB-KW"/>
</dbReference>
<gene>
    <name evidence="6" type="ORF">DAPK24_021330</name>
</gene>
<reference evidence="6 7" key="1">
    <citation type="journal article" date="2023" name="Elife">
        <title>Identification of key yeast species and microbe-microbe interactions impacting larval growth of Drosophila in the wild.</title>
        <authorList>
            <person name="Mure A."/>
            <person name="Sugiura Y."/>
            <person name="Maeda R."/>
            <person name="Honda K."/>
            <person name="Sakurai N."/>
            <person name="Takahashi Y."/>
            <person name="Watada M."/>
            <person name="Katoh T."/>
            <person name="Gotoh A."/>
            <person name="Gotoh Y."/>
            <person name="Taniguchi I."/>
            <person name="Nakamura K."/>
            <person name="Hayashi T."/>
            <person name="Katayama T."/>
            <person name="Uemura T."/>
            <person name="Hattori Y."/>
        </authorList>
    </citation>
    <scope>NUCLEOTIDE SEQUENCE [LARGE SCALE GENOMIC DNA]</scope>
    <source>
        <strain evidence="6 7">PK-24</strain>
    </source>
</reference>
<evidence type="ECO:0000259" key="5">
    <source>
        <dbReference type="PROSITE" id="PS51635"/>
    </source>
</evidence>
<dbReference type="EMBL" id="BTGB01000002">
    <property type="protein sequence ID" value="GMM45558.1"/>
    <property type="molecule type" value="Genomic_DNA"/>
</dbReference>
<evidence type="ECO:0000256" key="4">
    <source>
        <dbReference type="PROSITE-ProRule" id="PRU01161"/>
    </source>
</evidence>
<evidence type="ECO:0000313" key="7">
    <source>
        <dbReference type="Proteomes" id="UP001378960"/>
    </source>
</evidence>
<name>A0AAV5R1Y7_PICKL</name>
<keyword evidence="6" id="KW-0808">Transferase</keyword>
<dbReference type="PROSITE" id="PS51635">
    <property type="entry name" value="PNPLA"/>
    <property type="match status" value="1"/>
</dbReference>
<accession>A0AAV5R1Y7</accession>
<dbReference type="Proteomes" id="UP001378960">
    <property type="component" value="Unassembled WGS sequence"/>
</dbReference>
<keyword evidence="6" id="KW-0012">Acyltransferase</keyword>
<dbReference type="SUPFAM" id="SSF52151">
    <property type="entry name" value="FabD/lysophospholipase-like"/>
    <property type="match status" value="1"/>
</dbReference>
<keyword evidence="3" id="KW-0443">Lipid metabolism</keyword>
<dbReference type="GO" id="GO:0006641">
    <property type="term" value="P:triglyceride metabolic process"/>
    <property type="evidence" value="ECO:0007669"/>
    <property type="project" value="UniProtKB-ARBA"/>
</dbReference>
<dbReference type="PANTHER" id="PTHR14226:SF44">
    <property type="entry name" value="TRIACYLGLYCEROL LIPASE 3"/>
    <property type="match status" value="1"/>
</dbReference>
<dbReference type="Pfam" id="PF01734">
    <property type="entry name" value="Patatin"/>
    <property type="match status" value="1"/>
</dbReference>